<reference evidence="4" key="1">
    <citation type="submission" date="2021-01" db="EMBL/GenBank/DDBJ databases">
        <title>Whole genome shotgun sequence of Rugosimonospora africana NBRC 104875.</title>
        <authorList>
            <person name="Komaki H."/>
            <person name="Tamura T."/>
        </authorList>
    </citation>
    <scope>NUCLEOTIDE SEQUENCE</scope>
    <source>
        <strain evidence="4">NBRC 104875</strain>
    </source>
</reference>
<dbReference type="PANTHER" id="PTHR43080:SF2">
    <property type="entry name" value="CBS DOMAIN-CONTAINING PROTEIN"/>
    <property type="match status" value="1"/>
</dbReference>
<feature type="domain" description="CBS" evidence="3">
    <location>
        <begin position="8"/>
        <end position="65"/>
    </location>
</feature>
<feature type="domain" description="CBS" evidence="3">
    <location>
        <begin position="73"/>
        <end position="130"/>
    </location>
</feature>
<dbReference type="AlphaFoldDB" id="A0A8J3QWT0"/>
<dbReference type="SMART" id="SM00116">
    <property type="entry name" value="CBS"/>
    <property type="match status" value="2"/>
</dbReference>
<dbReference type="Pfam" id="PF00571">
    <property type="entry name" value="CBS"/>
    <property type="match status" value="2"/>
</dbReference>
<keyword evidence="1 2" id="KW-0129">CBS domain</keyword>
<gene>
    <name evidence="4" type="ORF">Raf01_61580</name>
</gene>
<dbReference type="InterPro" id="IPR000644">
    <property type="entry name" value="CBS_dom"/>
</dbReference>
<dbReference type="InterPro" id="IPR051257">
    <property type="entry name" value="Diverse_CBS-Domain"/>
</dbReference>
<dbReference type="Proteomes" id="UP000642748">
    <property type="component" value="Unassembled WGS sequence"/>
</dbReference>
<dbReference type="SUPFAM" id="SSF54631">
    <property type="entry name" value="CBS-domain pair"/>
    <property type="match status" value="1"/>
</dbReference>
<dbReference type="InterPro" id="IPR046342">
    <property type="entry name" value="CBS_dom_sf"/>
</dbReference>
<accession>A0A8J3QWT0</accession>
<sequence length="142" mass="15211">MTTAREIMHTGVKCVGENEALSIAARAMRDLHVGAVPICGEDGSLRGILTDRDIVVRCVAEGADPREMRAGELARGMPVSVDADADIGEALRRMADNTIRRLPVLDEQRLVGIISEADIVTNLTEGEVQRFTAAVYAAPPNS</sequence>
<comment type="caution">
    <text evidence="4">The sequence shown here is derived from an EMBL/GenBank/DDBJ whole genome shotgun (WGS) entry which is preliminary data.</text>
</comment>
<evidence type="ECO:0000313" key="5">
    <source>
        <dbReference type="Proteomes" id="UP000642748"/>
    </source>
</evidence>
<dbReference type="PANTHER" id="PTHR43080">
    <property type="entry name" value="CBS DOMAIN-CONTAINING PROTEIN CBSX3, MITOCHONDRIAL"/>
    <property type="match status" value="1"/>
</dbReference>
<dbReference type="EMBL" id="BONZ01000061">
    <property type="protein sequence ID" value="GIH17986.1"/>
    <property type="molecule type" value="Genomic_DNA"/>
</dbReference>
<keyword evidence="5" id="KW-1185">Reference proteome</keyword>
<evidence type="ECO:0000256" key="2">
    <source>
        <dbReference type="PROSITE-ProRule" id="PRU00703"/>
    </source>
</evidence>
<evidence type="ECO:0000259" key="3">
    <source>
        <dbReference type="PROSITE" id="PS51371"/>
    </source>
</evidence>
<protein>
    <submittedName>
        <fullName evidence="4">Hypoxic response protein 1</fullName>
    </submittedName>
</protein>
<evidence type="ECO:0000313" key="4">
    <source>
        <dbReference type="EMBL" id="GIH17986.1"/>
    </source>
</evidence>
<dbReference type="PROSITE" id="PS51371">
    <property type="entry name" value="CBS"/>
    <property type="match status" value="2"/>
</dbReference>
<proteinExistence type="predicted"/>
<dbReference type="CDD" id="cd04622">
    <property type="entry name" value="CBS_pair_HRP1_like"/>
    <property type="match status" value="1"/>
</dbReference>
<dbReference type="Gene3D" id="3.10.580.10">
    <property type="entry name" value="CBS-domain"/>
    <property type="match status" value="1"/>
</dbReference>
<organism evidence="4 5">
    <name type="scientific">Rugosimonospora africana</name>
    <dbReference type="NCBI Taxonomy" id="556532"/>
    <lineage>
        <taxon>Bacteria</taxon>
        <taxon>Bacillati</taxon>
        <taxon>Actinomycetota</taxon>
        <taxon>Actinomycetes</taxon>
        <taxon>Micromonosporales</taxon>
        <taxon>Micromonosporaceae</taxon>
        <taxon>Rugosimonospora</taxon>
    </lineage>
</organism>
<evidence type="ECO:0000256" key="1">
    <source>
        <dbReference type="ARBA" id="ARBA00023122"/>
    </source>
</evidence>
<dbReference type="RefSeq" id="WP_203921512.1">
    <property type="nucleotide sequence ID" value="NZ_BONZ01000061.1"/>
</dbReference>
<name>A0A8J3QWT0_9ACTN</name>